<dbReference type="GO" id="GO:0005886">
    <property type="term" value="C:plasma membrane"/>
    <property type="evidence" value="ECO:0007669"/>
    <property type="project" value="UniProtKB-SubCell"/>
</dbReference>
<keyword evidence="4" id="KW-1003">Cell membrane</keyword>
<proteinExistence type="inferred from homology"/>
<accession>A0A432G0I1</accession>
<evidence type="ECO:0000256" key="6">
    <source>
        <dbReference type="ARBA" id="ARBA00022989"/>
    </source>
</evidence>
<evidence type="ECO:0000313" key="10">
    <source>
        <dbReference type="EMBL" id="RTZ76957.1"/>
    </source>
</evidence>
<organism evidence="10 11">
    <name type="scientific">SAR324 cluster bacterium</name>
    <dbReference type="NCBI Taxonomy" id="2024889"/>
    <lineage>
        <taxon>Bacteria</taxon>
        <taxon>Deltaproteobacteria</taxon>
        <taxon>SAR324 cluster</taxon>
    </lineage>
</organism>
<feature type="transmembrane region" description="Helical" evidence="8">
    <location>
        <begin position="387"/>
        <end position="410"/>
    </location>
</feature>
<evidence type="ECO:0000256" key="2">
    <source>
        <dbReference type="ARBA" id="ARBA00007069"/>
    </source>
</evidence>
<dbReference type="PANTHER" id="PTHR42929:SF5">
    <property type="entry name" value="ABC TRANSPORTER PERMEASE PROTEIN"/>
    <property type="match status" value="1"/>
</dbReference>
<sequence length="422" mass="46870">MEIPQEKSVLVTADGTPLKISLARAQRRSKIVAFSMVLPLLIFILIAFLIPIADMLSLSVDNSITQEILPKSVIALQNWDEASGELPDEVVFAAMVEEIKKAKIARKHTRVGQRLNYESSGFSSLFRKAGRKVKKIKNPPYKEALIKSDKRWGQIYTWQVIKQFSTEYTDGYYLAALDFKRNPTTGKVESLPGKESIYLKLFWRTMLLSSLITFLTFIIGFPLAYMLATVSTRLSNILIIFVLLPFWTSLLVRTTSWIALLQQEGVINDFLVLVGIINNDGRLAMIHNATGTVVAMTHILLPFMILPLFSVMKTIPKSYVRAAVSLGAHPWKAFWKVYFPNTGPGIGAGSILVFIIAIGYYITPALVGGSSGTFISNRIAYHISSSLNWGLGSALGVILLGIVLALFMLYDRIVGIDNMKLG</sequence>
<dbReference type="PROSITE" id="PS50928">
    <property type="entry name" value="ABC_TM1"/>
    <property type="match status" value="1"/>
</dbReference>
<name>A0A432G0I1_9DELT</name>
<keyword evidence="3 8" id="KW-0813">Transport</keyword>
<dbReference type="SUPFAM" id="SSF161098">
    <property type="entry name" value="MetI-like"/>
    <property type="match status" value="1"/>
</dbReference>
<reference evidence="10 11" key="1">
    <citation type="submission" date="2018-06" db="EMBL/GenBank/DDBJ databases">
        <title>Combined omics and stable isotope probing to characterize newly discovered Mariana Back-Arc vent microbial communities.</title>
        <authorList>
            <person name="Trembath-Reichert E."/>
            <person name="Huber J.A."/>
        </authorList>
    </citation>
    <scope>NUCLEOTIDE SEQUENCE [LARGE SCALE GENOMIC DNA]</scope>
    <source>
        <strain evidence="10">MAG 63_1</strain>
    </source>
</reference>
<comment type="caution">
    <text evidence="10">The sequence shown here is derived from an EMBL/GenBank/DDBJ whole genome shotgun (WGS) entry which is preliminary data.</text>
</comment>
<feature type="domain" description="ABC transmembrane type-1" evidence="9">
    <location>
        <begin position="202"/>
        <end position="410"/>
    </location>
</feature>
<comment type="similarity">
    <text evidence="2">Belongs to the binding-protein-dependent transport system permease family. CysTW subfamily.</text>
</comment>
<evidence type="ECO:0000256" key="4">
    <source>
        <dbReference type="ARBA" id="ARBA00022475"/>
    </source>
</evidence>
<dbReference type="AlphaFoldDB" id="A0A432G0I1"/>
<comment type="subcellular location">
    <subcellularLocation>
        <location evidence="1 8">Cell membrane</location>
        <topology evidence="1 8">Multi-pass membrane protein</topology>
    </subcellularLocation>
</comment>
<keyword evidence="6 8" id="KW-1133">Transmembrane helix</keyword>
<keyword evidence="5 8" id="KW-0812">Transmembrane</keyword>
<gene>
    <name evidence="10" type="ORF">DSY97_10970</name>
</gene>
<dbReference type="InterPro" id="IPR000515">
    <property type="entry name" value="MetI-like"/>
</dbReference>
<evidence type="ECO:0000256" key="5">
    <source>
        <dbReference type="ARBA" id="ARBA00022692"/>
    </source>
</evidence>
<dbReference type="CDD" id="cd06261">
    <property type="entry name" value="TM_PBP2"/>
    <property type="match status" value="1"/>
</dbReference>
<keyword evidence="7 8" id="KW-0472">Membrane</keyword>
<dbReference type="PANTHER" id="PTHR42929">
    <property type="entry name" value="INNER MEMBRANE ABC TRANSPORTER PERMEASE PROTEIN YDCU-RELATED-RELATED"/>
    <property type="match status" value="1"/>
</dbReference>
<feature type="transmembrane region" description="Helical" evidence="8">
    <location>
        <begin position="201"/>
        <end position="225"/>
    </location>
</feature>
<dbReference type="Gene3D" id="1.10.3720.10">
    <property type="entry name" value="MetI-like"/>
    <property type="match status" value="1"/>
</dbReference>
<evidence type="ECO:0000256" key="1">
    <source>
        <dbReference type="ARBA" id="ARBA00004651"/>
    </source>
</evidence>
<protein>
    <submittedName>
        <fullName evidence="10">ABC transporter permease</fullName>
    </submittedName>
</protein>
<evidence type="ECO:0000256" key="8">
    <source>
        <dbReference type="RuleBase" id="RU363032"/>
    </source>
</evidence>
<feature type="transmembrane region" description="Helical" evidence="8">
    <location>
        <begin position="31"/>
        <end position="53"/>
    </location>
</feature>
<dbReference type="Proteomes" id="UP000286801">
    <property type="component" value="Unassembled WGS sequence"/>
</dbReference>
<feature type="transmembrane region" description="Helical" evidence="8">
    <location>
        <begin position="346"/>
        <end position="367"/>
    </location>
</feature>
<dbReference type="Pfam" id="PF00528">
    <property type="entry name" value="BPD_transp_1"/>
    <property type="match status" value="1"/>
</dbReference>
<feature type="transmembrane region" description="Helical" evidence="8">
    <location>
        <begin position="237"/>
        <end position="260"/>
    </location>
</feature>
<evidence type="ECO:0000256" key="7">
    <source>
        <dbReference type="ARBA" id="ARBA00023136"/>
    </source>
</evidence>
<dbReference type="GO" id="GO:0055085">
    <property type="term" value="P:transmembrane transport"/>
    <property type="evidence" value="ECO:0007669"/>
    <property type="project" value="InterPro"/>
</dbReference>
<evidence type="ECO:0000313" key="11">
    <source>
        <dbReference type="Proteomes" id="UP000286801"/>
    </source>
</evidence>
<evidence type="ECO:0000256" key="3">
    <source>
        <dbReference type="ARBA" id="ARBA00022448"/>
    </source>
</evidence>
<evidence type="ECO:0000259" key="9">
    <source>
        <dbReference type="PROSITE" id="PS50928"/>
    </source>
</evidence>
<feature type="transmembrane region" description="Helical" evidence="8">
    <location>
        <begin position="289"/>
        <end position="311"/>
    </location>
</feature>
<dbReference type="EMBL" id="QNZL01000293">
    <property type="protein sequence ID" value="RTZ76957.1"/>
    <property type="molecule type" value="Genomic_DNA"/>
</dbReference>
<dbReference type="InterPro" id="IPR035906">
    <property type="entry name" value="MetI-like_sf"/>
</dbReference>